<gene>
    <name evidence="2" type="ORF">BOW52_00835</name>
</gene>
<feature type="domain" description="PTS EIIA type-2" evidence="1">
    <location>
        <begin position="6"/>
        <end position="147"/>
    </location>
</feature>
<dbReference type="Pfam" id="PF00359">
    <property type="entry name" value="PTS_EIIA_2"/>
    <property type="match status" value="1"/>
</dbReference>
<dbReference type="GO" id="GO:0030295">
    <property type="term" value="F:protein kinase activator activity"/>
    <property type="evidence" value="ECO:0007669"/>
    <property type="project" value="TreeGrafter"/>
</dbReference>
<dbReference type="AlphaFoldDB" id="A0A1T2LCX5"/>
<dbReference type="InterPro" id="IPR051541">
    <property type="entry name" value="PTS_SugarTrans_NitroReg"/>
</dbReference>
<name>A0A1T2LCX5_9GAMM</name>
<dbReference type="InterPro" id="IPR016152">
    <property type="entry name" value="PTrfase/Anion_transptr"/>
</dbReference>
<dbReference type="SUPFAM" id="SSF55804">
    <property type="entry name" value="Phoshotransferase/anion transport protein"/>
    <property type="match status" value="1"/>
</dbReference>
<reference evidence="2 3" key="1">
    <citation type="submission" date="2016-11" db="EMBL/GenBank/DDBJ databases">
        <title>Mixed transmission modes and dynamic genome evolution in an obligate animal-bacterial symbiosis.</title>
        <authorList>
            <person name="Russell S.L."/>
            <person name="Corbett-Detig R.B."/>
            <person name="Cavanaugh C.M."/>
        </authorList>
    </citation>
    <scope>NUCLEOTIDE SEQUENCE [LARGE SCALE GENOMIC DNA]</scope>
    <source>
        <strain evidence="2">Sp-SM6</strain>
    </source>
</reference>
<dbReference type="InterPro" id="IPR002178">
    <property type="entry name" value="PTS_EIIA_type-2_dom"/>
</dbReference>
<evidence type="ECO:0000313" key="2">
    <source>
        <dbReference type="EMBL" id="OOZ42943.1"/>
    </source>
</evidence>
<dbReference type="PROSITE" id="PS51094">
    <property type="entry name" value="PTS_EIIA_TYPE_2"/>
    <property type="match status" value="1"/>
</dbReference>
<dbReference type="RefSeq" id="WP_078475980.1">
    <property type="nucleotide sequence ID" value="NZ_MPRK01000006.1"/>
</dbReference>
<protein>
    <recommendedName>
        <fullName evidence="1">PTS EIIA type-2 domain-containing protein</fullName>
    </recommendedName>
</protein>
<dbReference type="PANTHER" id="PTHR47738:SF1">
    <property type="entry name" value="NITROGEN REGULATORY PROTEIN"/>
    <property type="match status" value="1"/>
</dbReference>
<keyword evidence="3" id="KW-1185">Reference proteome</keyword>
<comment type="caution">
    <text evidence="2">The sequence shown here is derived from an EMBL/GenBank/DDBJ whole genome shotgun (WGS) entry which is preliminary data.</text>
</comment>
<accession>A0A1T2LCX5</accession>
<dbReference type="PROSITE" id="PS00372">
    <property type="entry name" value="PTS_EIIA_TYPE_2_HIS"/>
    <property type="match status" value="1"/>
</dbReference>
<dbReference type="CDD" id="cd00211">
    <property type="entry name" value="PTS_IIA_fru"/>
    <property type="match status" value="1"/>
</dbReference>
<dbReference type="Proteomes" id="UP000190198">
    <property type="component" value="Unassembled WGS sequence"/>
</dbReference>
<dbReference type="EMBL" id="MPRK01000006">
    <property type="protein sequence ID" value="OOZ42943.1"/>
    <property type="molecule type" value="Genomic_DNA"/>
</dbReference>
<dbReference type="Gene3D" id="3.40.930.10">
    <property type="entry name" value="Mannitol-specific EII, Chain A"/>
    <property type="match status" value="1"/>
</dbReference>
<organism evidence="2 3">
    <name type="scientific">Solemya elarraichensis gill symbiont</name>
    <dbReference type="NCBI Taxonomy" id="1918949"/>
    <lineage>
        <taxon>Bacteria</taxon>
        <taxon>Pseudomonadati</taxon>
        <taxon>Pseudomonadota</taxon>
        <taxon>Gammaproteobacteria</taxon>
        <taxon>sulfur-oxidizing symbionts</taxon>
    </lineage>
</organism>
<evidence type="ECO:0000259" key="1">
    <source>
        <dbReference type="PROSITE" id="PS51094"/>
    </source>
</evidence>
<proteinExistence type="predicted"/>
<evidence type="ECO:0000313" key="3">
    <source>
        <dbReference type="Proteomes" id="UP000190198"/>
    </source>
</evidence>
<dbReference type="PANTHER" id="PTHR47738">
    <property type="entry name" value="PTS SYSTEM FRUCTOSE-LIKE EIIA COMPONENT-RELATED"/>
    <property type="match status" value="1"/>
</dbReference>
<dbReference type="OrthoDB" id="95460at2"/>
<sequence length="147" mass="15991">MSLPASLFDPHRVLLDANLGSKKRLLEALAKLFSNDESEQNEIFEKLLERERLGSTGLGHAVALPHARIESLAQPCAAFIRLAEAVDFDSPDGDRVKLVVALLVPQEATDEHLKLLAGIATIFNQESLRQELSGAETPEAVLQLLTG</sequence>